<name>A0ABQ2LIN2_9ACTN</name>
<dbReference type="Proteomes" id="UP000656881">
    <property type="component" value="Unassembled WGS sequence"/>
</dbReference>
<evidence type="ECO:0000313" key="2">
    <source>
        <dbReference type="Proteomes" id="UP000656881"/>
    </source>
</evidence>
<proteinExistence type="predicted"/>
<comment type="caution">
    <text evidence="1">The sequence shown here is derived from an EMBL/GenBank/DDBJ whole genome shotgun (WGS) entry which is preliminary data.</text>
</comment>
<gene>
    <name evidence="1" type="ORF">GCM10012286_06270</name>
</gene>
<accession>A0ABQ2LIN2</accession>
<keyword evidence="2" id="KW-1185">Reference proteome</keyword>
<organism evidence="1 2">
    <name type="scientific">Streptomyces lasiicapitis</name>
    <dbReference type="NCBI Taxonomy" id="1923961"/>
    <lineage>
        <taxon>Bacteria</taxon>
        <taxon>Bacillati</taxon>
        <taxon>Actinomycetota</taxon>
        <taxon>Actinomycetes</taxon>
        <taxon>Kitasatosporales</taxon>
        <taxon>Streptomycetaceae</taxon>
        <taxon>Streptomyces</taxon>
    </lineage>
</organism>
<evidence type="ECO:0000313" key="1">
    <source>
        <dbReference type="EMBL" id="GGO35503.1"/>
    </source>
</evidence>
<dbReference type="EMBL" id="BMNG01000001">
    <property type="protein sequence ID" value="GGO35503.1"/>
    <property type="molecule type" value="Genomic_DNA"/>
</dbReference>
<protein>
    <recommendedName>
        <fullName evidence="3">EF-hand domain-containing protein</fullName>
    </recommendedName>
</protein>
<reference evidence="2" key="1">
    <citation type="journal article" date="2019" name="Int. J. Syst. Evol. Microbiol.">
        <title>The Global Catalogue of Microorganisms (GCM) 10K type strain sequencing project: providing services to taxonomists for standard genome sequencing and annotation.</title>
        <authorList>
            <consortium name="The Broad Institute Genomics Platform"/>
            <consortium name="The Broad Institute Genome Sequencing Center for Infectious Disease"/>
            <person name="Wu L."/>
            <person name="Ma J."/>
        </authorList>
    </citation>
    <scope>NUCLEOTIDE SEQUENCE [LARGE SCALE GENOMIC DNA]</scope>
    <source>
        <strain evidence="2">CGMCC 4.7349</strain>
    </source>
</reference>
<sequence>MARFRGPSDSSDDAFVQLDLNQDEAVDATELLAAIRGFFISEDPEHLGNLLHGRI</sequence>
<dbReference type="RefSeq" id="WP_189172683.1">
    <property type="nucleotide sequence ID" value="NZ_BMNG01000001.1"/>
</dbReference>
<dbReference type="Gene3D" id="1.10.238.10">
    <property type="entry name" value="EF-hand"/>
    <property type="match status" value="1"/>
</dbReference>
<evidence type="ECO:0008006" key="3">
    <source>
        <dbReference type="Google" id="ProtNLM"/>
    </source>
</evidence>